<reference evidence="1 2" key="1">
    <citation type="submission" date="2018-01" db="EMBL/GenBank/DDBJ databases">
        <authorList>
            <person name="Clerissi C."/>
        </authorList>
    </citation>
    <scope>NUCLEOTIDE SEQUENCE [LARGE SCALE GENOMIC DNA]</scope>
    <source>
        <strain evidence="1">Cupriavidus sp. LMG 19464</strain>
    </source>
</reference>
<dbReference type="EMBL" id="OFSQ01000026">
    <property type="protein sequence ID" value="SOY55777.1"/>
    <property type="molecule type" value="Genomic_DNA"/>
</dbReference>
<dbReference type="OrthoDB" id="9149207at2"/>
<accession>A0A975X3F0</accession>
<proteinExistence type="predicted"/>
<dbReference type="Proteomes" id="UP000256780">
    <property type="component" value="Chromosome CBM2587_a"/>
</dbReference>
<dbReference type="AlphaFoldDB" id="A0A975X3F0"/>
<name>A0A975X3F0_9BURK</name>
<gene>
    <name evidence="1" type="ORF">CBM2587_A70047</name>
</gene>
<organism evidence="1 2">
    <name type="scientific">Cupriavidus taiwanensis</name>
    <dbReference type="NCBI Taxonomy" id="164546"/>
    <lineage>
        <taxon>Bacteria</taxon>
        <taxon>Pseudomonadati</taxon>
        <taxon>Pseudomonadota</taxon>
        <taxon>Betaproteobacteria</taxon>
        <taxon>Burkholderiales</taxon>
        <taxon>Burkholderiaceae</taxon>
        <taxon>Cupriavidus</taxon>
    </lineage>
</organism>
<evidence type="ECO:0000313" key="2">
    <source>
        <dbReference type="Proteomes" id="UP000256780"/>
    </source>
</evidence>
<sequence>MISVLQADAYCGFSAWISAHDEGHREGAQPVFVGRILWPGCDEAEDAVIKLYPTDSCGVANEVVGFTANAIRGVPQPAKGAVILLPQAILPAFEIDLSPYVDKGTGLAVCWVATLVQSARPFRFLRRLASFEQNQLAAFFKSKFAHMLAGVDHITGNSDRSDANFLYLDDMKYVAIDQGSVGGGPYWHSSWPDDRATNQLHLMAEREMTASQLPAWYTSVLREGLATQELWHSVSDELRQNLVGLLDSDQIETIVEYMSARSSNGTLAQACGRLL</sequence>
<evidence type="ECO:0000313" key="1">
    <source>
        <dbReference type="EMBL" id="SOY55777.1"/>
    </source>
</evidence>
<dbReference type="RefSeq" id="WP_116355994.1">
    <property type="nucleotide sequence ID" value="NZ_LT976853.1"/>
</dbReference>
<protein>
    <submittedName>
        <fullName evidence="1">Uncharacterized protein</fullName>
    </submittedName>
</protein>
<comment type="caution">
    <text evidence="1">The sequence shown here is derived from an EMBL/GenBank/DDBJ whole genome shotgun (WGS) entry which is preliminary data.</text>
</comment>